<keyword evidence="4" id="KW-0067">ATP-binding</keyword>
<dbReference type="SUPFAM" id="SSF52540">
    <property type="entry name" value="P-loop containing nucleoside triphosphate hydrolases"/>
    <property type="match status" value="2"/>
</dbReference>
<dbReference type="EMBL" id="VVYD01000001">
    <property type="protein sequence ID" value="KAA5503728.1"/>
    <property type="molecule type" value="Genomic_DNA"/>
</dbReference>
<dbReference type="PANTHER" id="PTHR11274:SF0">
    <property type="entry name" value="GENERAL TRANSCRIPTION AND DNA REPAIR FACTOR IIH HELICASE SUBUNIT XPB"/>
    <property type="match status" value="1"/>
</dbReference>
<evidence type="ECO:0000256" key="3">
    <source>
        <dbReference type="ARBA" id="ARBA00022806"/>
    </source>
</evidence>
<feature type="domain" description="Helicase C-terminal" evidence="6">
    <location>
        <begin position="577"/>
        <end position="753"/>
    </location>
</feature>
<dbReference type="InterPro" id="IPR050615">
    <property type="entry name" value="ATP-dep_DNA_Helicase"/>
</dbReference>
<dbReference type="Gene3D" id="3.40.50.300">
    <property type="entry name" value="P-loop containing nucleotide triphosphate hydrolases"/>
    <property type="match status" value="2"/>
</dbReference>
<dbReference type="GO" id="GO:0005524">
    <property type="term" value="F:ATP binding"/>
    <property type="evidence" value="ECO:0007669"/>
    <property type="project" value="UniProtKB-KW"/>
</dbReference>
<evidence type="ECO:0000259" key="5">
    <source>
        <dbReference type="PROSITE" id="PS51192"/>
    </source>
</evidence>
<evidence type="ECO:0000313" key="8">
    <source>
        <dbReference type="Proteomes" id="UP000368418"/>
    </source>
</evidence>
<organism evidence="7 8">
    <name type="scientific">Bacteroides caccae</name>
    <dbReference type="NCBI Taxonomy" id="47678"/>
    <lineage>
        <taxon>Bacteria</taxon>
        <taxon>Pseudomonadati</taxon>
        <taxon>Bacteroidota</taxon>
        <taxon>Bacteroidia</taxon>
        <taxon>Bacteroidales</taxon>
        <taxon>Bacteroidaceae</taxon>
        <taxon>Bacteroides</taxon>
    </lineage>
</organism>
<evidence type="ECO:0000256" key="2">
    <source>
        <dbReference type="ARBA" id="ARBA00022801"/>
    </source>
</evidence>
<gene>
    <name evidence="7" type="ORF">F2Y31_00275</name>
</gene>
<dbReference type="PROSITE" id="PS51192">
    <property type="entry name" value="HELICASE_ATP_BIND_1"/>
    <property type="match status" value="1"/>
</dbReference>
<accession>A0A9P4AA44</accession>
<dbReference type="SMART" id="SM00490">
    <property type="entry name" value="HELICc"/>
    <property type="match status" value="1"/>
</dbReference>
<reference evidence="7 8" key="1">
    <citation type="journal article" date="2019" name="Nat. Med.">
        <title>A library of human gut bacterial isolates paired with longitudinal multiomics data enables mechanistic microbiome research.</title>
        <authorList>
            <person name="Poyet M."/>
            <person name="Groussin M."/>
            <person name="Gibbons S.M."/>
            <person name="Avila-Pacheco J."/>
            <person name="Jiang X."/>
            <person name="Kearney S.M."/>
            <person name="Perrotta A.R."/>
            <person name="Berdy B."/>
            <person name="Zhao S."/>
            <person name="Lieberman T.D."/>
            <person name="Swanson P.K."/>
            <person name="Smith M."/>
            <person name="Roesemann S."/>
            <person name="Alexander J.E."/>
            <person name="Rich S.A."/>
            <person name="Livny J."/>
            <person name="Vlamakis H."/>
            <person name="Clish C."/>
            <person name="Bullock K."/>
            <person name="Deik A."/>
            <person name="Scott J."/>
            <person name="Pierce K.A."/>
            <person name="Xavier R.J."/>
            <person name="Alm E.J."/>
        </authorList>
    </citation>
    <scope>NUCLEOTIDE SEQUENCE [LARGE SCALE GENOMIC DNA]</scope>
    <source>
        <strain evidence="7 8">BIOML-A19</strain>
    </source>
</reference>
<dbReference type="Pfam" id="PF00271">
    <property type="entry name" value="Helicase_C"/>
    <property type="match status" value="1"/>
</dbReference>
<dbReference type="PROSITE" id="PS51194">
    <property type="entry name" value="HELICASE_CTER"/>
    <property type="match status" value="1"/>
</dbReference>
<dbReference type="InterPro" id="IPR001650">
    <property type="entry name" value="Helicase_C-like"/>
</dbReference>
<evidence type="ECO:0000313" key="7">
    <source>
        <dbReference type="EMBL" id="KAA5503728.1"/>
    </source>
</evidence>
<comment type="caution">
    <text evidence="7">The sequence shown here is derived from an EMBL/GenBank/DDBJ whole genome shotgun (WGS) entry which is preliminary data.</text>
</comment>
<dbReference type="InterPro" id="IPR027417">
    <property type="entry name" value="P-loop_NTPase"/>
</dbReference>
<dbReference type="Gene3D" id="3.30.870.10">
    <property type="entry name" value="Endonuclease Chain A"/>
    <property type="match status" value="1"/>
</dbReference>
<name>A0A9P4AA44_9BACE</name>
<keyword evidence="2" id="KW-0378">Hydrolase</keyword>
<dbReference type="Pfam" id="PF04851">
    <property type="entry name" value="ResIII"/>
    <property type="match status" value="1"/>
</dbReference>
<dbReference type="GO" id="GO:0004386">
    <property type="term" value="F:helicase activity"/>
    <property type="evidence" value="ECO:0007669"/>
    <property type="project" value="UniProtKB-KW"/>
</dbReference>
<dbReference type="InterPro" id="IPR006935">
    <property type="entry name" value="Helicase/UvrB_N"/>
</dbReference>
<evidence type="ECO:0000256" key="1">
    <source>
        <dbReference type="ARBA" id="ARBA00022741"/>
    </source>
</evidence>
<dbReference type="Proteomes" id="UP000368418">
    <property type="component" value="Unassembled WGS sequence"/>
</dbReference>
<feature type="domain" description="Helicase ATP-binding" evidence="5">
    <location>
        <begin position="300"/>
        <end position="477"/>
    </location>
</feature>
<keyword evidence="1" id="KW-0547">Nucleotide-binding</keyword>
<protein>
    <submittedName>
        <fullName evidence="7">DEAD/DEAH box helicase</fullName>
    </submittedName>
</protein>
<proteinExistence type="predicted"/>
<dbReference type="PANTHER" id="PTHR11274">
    <property type="entry name" value="RAD25/XP-B DNA REPAIR HELICASE"/>
    <property type="match status" value="1"/>
</dbReference>
<evidence type="ECO:0000256" key="4">
    <source>
        <dbReference type="ARBA" id="ARBA00022840"/>
    </source>
</evidence>
<dbReference type="AlphaFoldDB" id="A0A9P4AA44"/>
<dbReference type="InterPro" id="IPR014001">
    <property type="entry name" value="Helicase_ATP-bd"/>
</dbReference>
<keyword evidence="3 7" id="KW-0347">Helicase</keyword>
<evidence type="ECO:0000259" key="6">
    <source>
        <dbReference type="PROSITE" id="PS51194"/>
    </source>
</evidence>
<dbReference type="RefSeq" id="WP_149882445.1">
    <property type="nucleotide sequence ID" value="NZ_VVXN01000005.1"/>
</dbReference>
<dbReference type="GO" id="GO:0003677">
    <property type="term" value="F:DNA binding"/>
    <property type="evidence" value="ECO:0007669"/>
    <property type="project" value="InterPro"/>
</dbReference>
<dbReference type="GO" id="GO:0016787">
    <property type="term" value="F:hydrolase activity"/>
    <property type="evidence" value="ECO:0007669"/>
    <property type="project" value="UniProtKB-KW"/>
</dbReference>
<dbReference type="SMART" id="SM00487">
    <property type="entry name" value="DEXDc"/>
    <property type="match status" value="1"/>
</dbReference>
<sequence length="764" mass="88216">MLKTNVLWPLSRRFKSRTEWEPIGFFSEALCNATQFDLKLGFFSSSAINILSDSFATFLYNGGRMRLVINDILSEEDKDAMIIAESDLSVPFFDLQNIEEVKNTLSERNRHFFECLSWLIRNERIEFRIIVPKDGTGIAHSKCGVFFDGLNKVAFDGSCNFSRTALISNIESITAFCDWDGQGDACKIEDIALDFENTFEGKDDTVTYLDAEKVKTAITENFHSKDIKELLDDEQQLLDKRLHNEETLPESIRRVLVRAKSKVKGIIDNLSQNDAIKDAKTQEPKFPYSEPREYQKQAYENWKANKQKGLFAMATGTGKTLTSLNCLLNIYKKFHFYKAIILVPTITLVDQWESECKKFHFYNIVKVCSKNHNWKNEIDNIKSKEEFNFSGVEPSYIIISTYASFARETIFHDLVGFSKKATKQILLIADEAHNMGAGRILDRLDGVKFLRKIGLSATPERQFDEKGNREIMHFFGAEDHYTFEFSMQEAIDHNPPYLCRYYYFPHLVRLTDDEMSEYMNISLKLAKFFNYDKSTFPQADDILMNLLLKRKRIIHKARNKKEVFRHILNERYKEKGNLKYTLVYVPEGSRPDDNNADIYDTSESLPIDVDADHLIDDYTQIVKEISDTTTVKKFVSGIKERNEILADFAAGKLEVLTSMKCLDEGVDVPRSELAIFCASTGNPRQFIQRRGRILRLHPDKRYAVIHDLVVAPEVNSAAENFSMERSLLSGEICRVRDFARLSENADYAYNELEEVLSYYNIPLF</sequence>